<gene>
    <name evidence="1" type="ORF">Klosneuvirus_3_230</name>
</gene>
<proteinExistence type="predicted"/>
<dbReference type="EMBL" id="KY684110">
    <property type="protein sequence ID" value="ARF12095.1"/>
    <property type="molecule type" value="Genomic_DNA"/>
</dbReference>
<evidence type="ECO:0000313" key="1">
    <source>
        <dbReference type="EMBL" id="ARF12095.1"/>
    </source>
</evidence>
<organism evidence="1">
    <name type="scientific">Klosneuvirus KNV1</name>
    <dbReference type="NCBI Taxonomy" id="1977640"/>
    <lineage>
        <taxon>Viruses</taxon>
        <taxon>Varidnaviria</taxon>
        <taxon>Bamfordvirae</taxon>
        <taxon>Nucleocytoviricota</taxon>
        <taxon>Megaviricetes</taxon>
        <taxon>Imitervirales</taxon>
        <taxon>Mimiviridae</taxon>
        <taxon>Klosneuvirinae</taxon>
        <taxon>Klosneuvirus</taxon>
    </lineage>
</organism>
<name>A0A1V0SK31_9VIRU</name>
<accession>A0A1V0SK31</accession>
<sequence length="287" mass="32965">MNSIKYVFDISELVMEIATHLNYISIICLYETLHKPIPYCFVKQLIDGIIGNCNLCCKENKHTQLYQLDNNIYCYDCISICNHCNKNFGGITLNVCNCGKVTCDECCDEEENDEACCRVVNGGGMWHKPDISGIKISNSLEIINKYRAVKKICINDFKQLYQIFTRKCKSCSTKEFMYTCHQCSQSLCGQCARGCSKCNKTFCDNNTHLLPCGNQLCIKINCINCIRECNKCHIKLCESHLLKCYYCEITTCRKCFGYETNNGSDTLDNGKCLTCTKQYHKWKKNRK</sequence>
<reference evidence="1" key="1">
    <citation type="journal article" date="2017" name="Science">
        <title>Giant viruses with an expanded complement of translation system components.</title>
        <authorList>
            <person name="Schulz F."/>
            <person name="Yutin N."/>
            <person name="Ivanova N.N."/>
            <person name="Ortega D.R."/>
            <person name="Lee T.K."/>
            <person name="Vierheilig J."/>
            <person name="Daims H."/>
            <person name="Horn M."/>
            <person name="Wagner M."/>
            <person name="Jensen G.J."/>
            <person name="Kyrpides N.C."/>
            <person name="Koonin E.V."/>
            <person name="Woyke T."/>
        </authorList>
    </citation>
    <scope>NUCLEOTIDE SEQUENCE</scope>
    <source>
        <strain evidence="1">KNV1</strain>
    </source>
</reference>
<protein>
    <submittedName>
        <fullName evidence="1">Uncharacterized protein</fullName>
    </submittedName>
</protein>